<dbReference type="Proteomes" id="UP001199642">
    <property type="component" value="Chromosome"/>
</dbReference>
<name>A0ABY3RZI5_9MICO</name>
<protein>
    <submittedName>
        <fullName evidence="2">SAF domain-containing protein</fullName>
    </submittedName>
</protein>
<evidence type="ECO:0000259" key="1">
    <source>
        <dbReference type="SMART" id="SM00858"/>
    </source>
</evidence>
<keyword evidence="3" id="KW-1185">Reference proteome</keyword>
<dbReference type="InterPro" id="IPR013974">
    <property type="entry name" value="SAF"/>
</dbReference>
<proteinExistence type="predicted"/>
<dbReference type="CDD" id="cd11614">
    <property type="entry name" value="SAF_CpaB_FlgA_like"/>
    <property type="match status" value="1"/>
</dbReference>
<dbReference type="EMBL" id="CP082781">
    <property type="protein sequence ID" value="UGS28042.1"/>
    <property type="molecule type" value="Genomic_DNA"/>
</dbReference>
<feature type="domain" description="SAF" evidence="1">
    <location>
        <begin position="41"/>
        <end position="103"/>
    </location>
</feature>
<reference evidence="2 3" key="1">
    <citation type="submission" date="2023-01" db="EMBL/GenBank/DDBJ databases">
        <title>Characterization of estradiol degrading bacteria Microbacterium sp. MZT7 and reveal degrading genes through genome analysis.</title>
        <authorList>
            <person name="Hao P."/>
            <person name="Gao Y."/>
        </authorList>
    </citation>
    <scope>NUCLEOTIDE SEQUENCE [LARGE SCALE GENOMIC DNA]</scope>
    <source>
        <strain evidence="2 3">MZT7</strain>
    </source>
</reference>
<sequence length="205" mass="20867">MISVRSSRRPWADLRFLIGLALIAASVGGVWLVVSAARQTAPVLQATRVIVPGQALTSADVRVVDVALAAAGDRYLTPTSLEPGSVATRTIENGELVPAAATAPADSTSVTSIVVDSAIAVPPSIVPGSVVEVWTAPPLPDGPGFAPPRILLADATVAAVTREESMLGGSRASLELVVDRAEVGDVLGAITDGSAMSVVPVRKHP</sequence>
<organism evidence="2 3">
    <name type="scientific">Microbacterium resistens</name>
    <dbReference type="NCBI Taxonomy" id="156977"/>
    <lineage>
        <taxon>Bacteria</taxon>
        <taxon>Bacillati</taxon>
        <taxon>Actinomycetota</taxon>
        <taxon>Actinomycetes</taxon>
        <taxon>Micrococcales</taxon>
        <taxon>Microbacteriaceae</taxon>
        <taxon>Microbacterium</taxon>
    </lineage>
</organism>
<evidence type="ECO:0000313" key="3">
    <source>
        <dbReference type="Proteomes" id="UP001199642"/>
    </source>
</evidence>
<gene>
    <name evidence="2" type="ORF">K8F61_07750</name>
</gene>
<dbReference type="RefSeq" id="WP_231821244.1">
    <property type="nucleotide sequence ID" value="NZ_CP082781.1"/>
</dbReference>
<evidence type="ECO:0000313" key="2">
    <source>
        <dbReference type="EMBL" id="UGS28042.1"/>
    </source>
</evidence>
<accession>A0ABY3RZI5</accession>
<dbReference type="SMART" id="SM00858">
    <property type="entry name" value="SAF"/>
    <property type="match status" value="1"/>
</dbReference>